<dbReference type="PANTHER" id="PTHR35372:SF2">
    <property type="entry name" value="SF3 HELICASE DOMAIN-CONTAINING PROTEIN"/>
    <property type="match status" value="1"/>
</dbReference>
<dbReference type="SUPFAM" id="SSF52540">
    <property type="entry name" value="P-loop containing nucleoside triphosphate hydrolases"/>
    <property type="match status" value="1"/>
</dbReference>
<dbReference type="InterPro" id="IPR006500">
    <property type="entry name" value="Helicase_put_C_phage/plasmid"/>
</dbReference>
<dbReference type="PROSITE" id="PS51206">
    <property type="entry name" value="SF3_HELICASE_1"/>
    <property type="match status" value="1"/>
</dbReference>
<evidence type="ECO:0000256" key="3">
    <source>
        <dbReference type="ARBA" id="ARBA00022840"/>
    </source>
</evidence>
<evidence type="ECO:0000259" key="4">
    <source>
        <dbReference type="PROSITE" id="PS51206"/>
    </source>
</evidence>
<dbReference type="EMBL" id="CP009248">
    <property type="protein sequence ID" value="APT91337.1"/>
    <property type="molecule type" value="Genomic_DNA"/>
</dbReference>
<dbReference type="InterPro" id="IPR027417">
    <property type="entry name" value="P-loop_NTPase"/>
</dbReference>
<organism evidence="5 6">
    <name type="scientific">Corynebacterium sphenisci DSM 44792</name>
    <dbReference type="NCBI Taxonomy" id="1437874"/>
    <lineage>
        <taxon>Bacteria</taxon>
        <taxon>Bacillati</taxon>
        <taxon>Actinomycetota</taxon>
        <taxon>Actinomycetes</taxon>
        <taxon>Mycobacteriales</taxon>
        <taxon>Corynebacteriaceae</taxon>
        <taxon>Corynebacterium</taxon>
    </lineage>
</organism>
<keyword evidence="6" id="KW-1185">Reference proteome</keyword>
<dbReference type="InterPro" id="IPR051620">
    <property type="entry name" value="ORF904-like_C"/>
</dbReference>
<keyword evidence="1" id="KW-0547">Nucleotide-binding</keyword>
<evidence type="ECO:0000256" key="2">
    <source>
        <dbReference type="ARBA" id="ARBA00022801"/>
    </source>
</evidence>
<dbReference type="InterPro" id="IPR014015">
    <property type="entry name" value="Helicase_SF3_DNA-vir"/>
</dbReference>
<dbReference type="NCBIfam" id="TIGR01613">
    <property type="entry name" value="primase_Cterm"/>
    <property type="match status" value="1"/>
</dbReference>
<dbReference type="Pfam" id="PF19263">
    <property type="entry name" value="DUF5906"/>
    <property type="match status" value="1"/>
</dbReference>
<sequence length="598" mass="63596">MGVYRPSSTPPAALFAAADPTAAPATFHARTTMPYPRRVASVEATEAAVASAVAAALDGALVYDAGRGVALVWDGTVWQDRPDALTSGIAALTHRRYTDDGAAVGPHIEVYEPITAKSRAAEARDAALDAGEIEPADPDNPDCDRYVWADDHAPWRPLAQVPWMESQRRTAAAAALLETHPRIRRDRAAFDAAPGVVATAGGAYLHLATDPAAPVRVAAPDPALLVTRGAAAAYDPDALPGSRWARFVEETQPDPAMRDYLARLVGVAVQGAEKTDVLPVLVGDGANGKSVFVEAVAGALGGLAATLDPAVVAGDAREHMLVPLRGARWAVATETEGAWNAAALKRLTGGDQLTAAQKYERAVSWSPTHTLVVATNHRPRIPAGDGGFWRRYREISWPASFRDRSDPSWRPGDLPPDPHLAAELATPRERAAILAWAVGGWRDYVARGCRLDEPPVVVAATREAQADASPFAEFAHETFGLADHAAAEAEIPVAVAYALWQTWRARDTTLRRAAPNTSRTAGSMLARELRCGHVPSAGRQRASLTGIALTPAGRELLEAARDAVRWGHVEATPAAREWIAERTPPPAEAAPRPFPISR</sequence>
<dbReference type="Gene3D" id="3.40.50.300">
    <property type="entry name" value="P-loop containing nucleotide triphosphate hydrolases"/>
    <property type="match status" value="1"/>
</dbReference>
<dbReference type="RefSeq" id="WP_075692988.1">
    <property type="nucleotide sequence ID" value="NZ_CP009248.1"/>
</dbReference>
<accession>A0A1L7CZS6</accession>
<dbReference type="InterPro" id="IPR045455">
    <property type="entry name" value="NrS-1_pol-like_helicase"/>
</dbReference>
<keyword evidence="2" id="KW-0378">Hydrolase</keyword>
<dbReference type="KEGG" id="csph:CSPHI_10385"/>
<proteinExistence type="predicted"/>
<evidence type="ECO:0000256" key="1">
    <source>
        <dbReference type="ARBA" id="ARBA00022741"/>
    </source>
</evidence>
<name>A0A1L7CZS6_9CORY</name>
<dbReference type="Proteomes" id="UP000185469">
    <property type="component" value="Chromosome"/>
</dbReference>
<dbReference type="GO" id="GO:0005524">
    <property type="term" value="F:ATP binding"/>
    <property type="evidence" value="ECO:0007669"/>
    <property type="project" value="UniProtKB-KW"/>
</dbReference>
<gene>
    <name evidence="5" type="ORF">CSPHI_10385</name>
</gene>
<feature type="domain" description="SF3 helicase" evidence="4">
    <location>
        <begin position="256"/>
        <end position="410"/>
    </location>
</feature>
<dbReference type="AlphaFoldDB" id="A0A1L7CZS6"/>
<dbReference type="STRING" id="1437874.CSPHI_10385"/>
<dbReference type="GO" id="GO:0016787">
    <property type="term" value="F:hydrolase activity"/>
    <property type="evidence" value="ECO:0007669"/>
    <property type="project" value="UniProtKB-KW"/>
</dbReference>
<evidence type="ECO:0000313" key="6">
    <source>
        <dbReference type="Proteomes" id="UP000185469"/>
    </source>
</evidence>
<dbReference type="OrthoDB" id="9763644at2"/>
<dbReference type="PANTHER" id="PTHR35372">
    <property type="entry name" value="ATP BINDING PROTEIN-RELATED"/>
    <property type="match status" value="1"/>
</dbReference>
<protein>
    <recommendedName>
        <fullName evidence="4">SF3 helicase domain-containing protein</fullName>
    </recommendedName>
</protein>
<keyword evidence="3" id="KW-0067">ATP-binding</keyword>
<evidence type="ECO:0000313" key="5">
    <source>
        <dbReference type="EMBL" id="APT91337.1"/>
    </source>
</evidence>
<reference evidence="5 6" key="1">
    <citation type="submission" date="2014-08" db="EMBL/GenBank/DDBJ databases">
        <title>Complete genome sequence of Corynebacterium sphenisci CECT 5990(T) (=DSM 44792(T)), isolated from healthy wild penguins.</title>
        <authorList>
            <person name="Ruckert C."/>
            <person name="Albersmeier A."/>
            <person name="Winkler A."/>
            <person name="Kalinowski J."/>
        </authorList>
    </citation>
    <scope>NUCLEOTIDE SEQUENCE [LARGE SCALE GENOMIC DNA]</scope>
    <source>
        <strain evidence="5 6">DSM 44792</strain>
    </source>
</reference>